<dbReference type="Pfam" id="PF01116">
    <property type="entry name" value="F_bP_aldolase"/>
    <property type="match status" value="2"/>
</dbReference>
<organism evidence="10 11">
    <name type="scientific">Mortierella polycephala</name>
    <dbReference type="NCBI Taxonomy" id="41804"/>
    <lineage>
        <taxon>Eukaryota</taxon>
        <taxon>Fungi</taxon>
        <taxon>Fungi incertae sedis</taxon>
        <taxon>Mucoromycota</taxon>
        <taxon>Mortierellomycotina</taxon>
        <taxon>Mortierellomycetes</taxon>
        <taxon>Mortierellales</taxon>
        <taxon>Mortierellaceae</taxon>
        <taxon>Mortierella</taxon>
    </lineage>
</organism>
<dbReference type="PIRSF" id="PIRSF001359">
    <property type="entry name" value="F_bP_aldolase_II"/>
    <property type="match status" value="1"/>
</dbReference>
<dbReference type="InterPro" id="IPR000771">
    <property type="entry name" value="FBA_II"/>
</dbReference>
<evidence type="ECO:0000256" key="1">
    <source>
        <dbReference type="ARBA" id="ARBA00000441"/>
    </source>
</evidence>
<evidence type="ECO:0000256" key="8">
    <source>
        <dbReference type="ARBA" id="ARBA00023239"/>
    </source>
</evidence>
<comment type="caution">
    <text evidence="10">The sequence shown here is derived from an EMBL/GenBank/DDBJ whole genome shotgun (WGS) entry which is preliminary data.</text>
</comment>
<evidence type="ECO:0000313" key="11">
    <source>
        <dbReference type="Proteomes" id="UP000726737"/>
    </source>
</evidence>
<evidence type="ECO:0000256" key="9">
    <source>
        <dbReference type="RuleBase" id="RU366023"/>
    </source>
</evidence>
<sequence>MGLLDIVPAGVITGDDVRKVFAYASKEGFAIPAINCTSSSTINASLEAARDAKSPIIIQFSNGGAAFYAGKGISNKNEQAAILGAVAGAHHYLERMAKINCHLEMEIGITGGEEDGVDNSDVDNSSLYTQPQDILDIYNAFSKITDLFSIAAAFGNVHGVYAPGNVRLHPELLGKHQAYVKEQLKLESDKPVWFVFHGGSGSSEKDIQTAVDFGVVKMNVDTDTQWAYWKGIRDFYENKKGYLQAQVGNPDGPNKPNKKVYDPRVWVREAEKTMAERVKVACKDLGNVERL</sequence>
<comment type="catalytic activity">
    <reaction evidence="1 9">
        <text>beta-D-fructose 1,6-bisphosphate = D-glyceraldehyde 3-phosphate + dihydroxyacetone phosphate</text>
        <dbReference type="Rhea" id="RHEA:14729"/>
        <dbReference type="ChEBI" id="CHEBI:32966"/>
        <dbReference type="ChEBI" id="CHEBI:57642"/>
        <dbReference type="ChEBI" id="CHEBI:59776"/>
        <dbReference type="EC" id="4.1.2.13"/>
    </reaction>
</comment>
<dbReference type="AlphaFoldDB" id="A0A9P6PRL2"/>
<evidence type="ECO:0000256" key="5">
    <source>
        <dbReference type="ARBA" id="ARBA00022723"/>
    </source>
</evidence>
<dbReference type="InterPro" id="IPR006411">
    <property type="entry name" value="Fruct_bisP_bact"/>
</dbReference>
<dbReference type="GO" id="GO:0006096">
    <property type="term" value="P:glycolytic process"/>
    <property type="evidence" value="ECO:0007669"/>
    <property type="project" value="UniProtKB-KW"/>
</dbReference>
<dbReference type="Proteomes" id="UP000726737">
    <property type="component" value="Unassembled WGS sequence"/>
</dbReference>
<dbReference type="OrthoDB" id="35652at2759"/>
<gene>
    <name evidence="10" type="primary">FBA1_2</name>
    <name evidence="10" type="ORF">BG011_008221</name>
</gene>
<name>A0A9P6PRL2_9FUNG</name>
<dbReference type="EMBL" id="JAAAJA010000668">
    <property type="protein sequence ID" value="KAG0250593.1"/>
    <property type="molecule type" value="Genomic_DNA"/>
</dbReference>
<evidence type="ECO:0000256" key="2">
    <source>
        <dbReference type="ARBA" id="ARBA00004714"/>
    </source>
</evidence>
<evidence type="ECO:0000256" key="3">
    <source>
        <dbReference type="ARBA" id="ARBA00005812"/>
    </source>
</evidence>
<keyword evidence="7 9" id="KW-0324">Glycolysis</keyword>
<evidence type="ECO:0000256" key="6">
    <source>
        <dbReference type="ARBA" id="ARBA00022833"/>
    </source>
</evidence>
<dbReference type="GO" id="GO:0008270">
    <property type="term" value="F:zinc ion binding"/>
    <property type="evidence" value="ECO:0007669"/>
    <property type="project" value="UniProtKB-UniRule"/>
</dbReference>
<dbReference type="EC" id="4.1.2.13" evidence="4 9"/>
<reference evidence="10" key="1">
    <citation type="journal article" date="2020" name="Fungal Divers.">
        <title>Resolving the Mortierellaceae phylogeny through synthesis of multi-gene phylogenetics and phylogenomics.</title>
        <authorList>
            <person name="Vandepol N."/>
            <person name="Liber J."/>
            <person name="Desiro A."/>
            <person name="Na H."/>
            <person name="Kennedy M."/>
            <person name="Barry K."/>
            <person name="Grigoriev I.V."/>
            <person name="Miller A.N."/>
            <person name="O'Donnell K."/>
            <person name="Stajich J.E."/>
            <person name="Bonito G."/>
        </authorList>
    </citation>
    <scope>NUCLEOTIDE SEQUENCE</scope>
    <source>
        <strain evidence="10">KOD948</strain>
    </source>
</reference>
<keyword evidence="11" id="KW-1185">Reference proteome</keyword>
<keyword evidence="5 9" id="KW-0479">Metal-binding</keyword>
<comment type="pathway">
    <text evidence="2 9">Carbohydrate degradation; glycolysis; D-glyceraldehyde 3-phosphate and glycerone phosphate from D-glucose: step 4/4.</text>
</comment>
<protein>
    <recommendedName>
        <fullName evidence="4 9">Fructose-bisphosphate aldolase</fullName>
        <shortName evidence="9">FBP aldolase</shortName>
        <ecNumber evidence="4 9">4.1.2.13</ecNumber>
    </recommendedName>
</protein>
<dbReference type="PANTHER" id="PTHR30559:SF0">
    <property type="entry name" value="FRUCTOSE-BISPHOSPHATE ALDOLASE"/>
    <property type="match status" value="1"/>
</dbReference>
<comment type="function">
    <text evidence="9">Catalyzes the aldol condensation of dihydroxyacetone phosphate (DHAP or glycerone-phosphate) with glyceraldehyde 3-phosphate (G3P) to form fructose 1,6-bisphosphate (FBP) in gluconeogenesis and the reverse reaction in glycolysis.</text>
</comment>
<dbReference type="Gene3D" id="3.20.20.70">
    <property type="entry name" value="Aldolase class I"/>
    <property type="match status" value="2"/>
</dbReference>
<dbReference type="PROSITE" id="PS00806">
    <property type="entry name" value="ALDOLASE_CLASS_II_2"/>
    <property type="match status" value="1"/>
</dbReference>
<dbReference type="PANTHER" id="PTHR30559">
    <property type="entry name" value="FRUCTOSE-BISPHOSPHATE ALDOLASE CLASS 2"/>
    <property type="match status" value="1"/>
</dbReference>
<accession>A0A9P6PRL2</accession>
<comment type="cofactor">
    <cofactor evidence="9">
        <name>Zn(2+)</name>
        <dbReference type="ChEBI" id="CHEBI:29105"/>
    </cofactor>
    <text evidence="9">Binds 2 Zn(2+) ions per subunit. One is catalytic and the other provides a structural contribution.</text>
</comment>
<evidence type="ECO:0000256" key="7">
    <source>
        <dbReference type="ARBA" id="ARBA00023152"/>
    </source>
</evidence>
<dbReference type="GO" id="GO:0005829">
    <property type="term" value="C:cytosol"/>
    <property type="evidence" value="ECO:0007669"/>
    <property type="project" value="TreeGrafter"/>
</dbReference>
<dbReference type="GO" id="GO:0004332">
    <property type="term" value="F:fructose-bisphosphate aldolase activity"/>
    <property type="evidence" value="ECO:0007669"/>
    <property type="project" value="UniProtKB-EC"/>
</dbReference>
<keyword evidence="8 9" id="KW-0456">Lyase</keyword>
<comment type="similarity">
    <text evidence="3 9">Belongs to the class II fructose-bisphosphate aldolase family.</text>
</comment>
<keyword evidence="6 9" id="KW-0862">Zinc</keyword>
<dbReference type="InterPro" id="IPR013785">
    <property type="entry name" value="Aldolase_TIM"/>
</dbReference>
<evidence type="ECO:0000256" key="4">
    <source>
        <dbReference type="ARBA" id="ARBA00013068"/>
    </source>
</evidence>
<proteinExistence type="inferred from homology"/>
<dbReference type="GO" id="GO:0006094">
    <property type="term" value="P:gluconeogenesis"/>
    <property type="evidence" value="ECO:0007669"/>
    <property type="project" value="TreeGrafter"/>
</dbReference>
<dbReference type="SUPFAM" id="SSF51569">
    <property type="entry name" value="Aldolase"/>
    <property type="match status" value="1"/>
</dbReference>
<evidence type="ECO:0000313" key="10">
    <source>
        <dbReference type="EMBL" id="KAG0250593.1"/>
    </source>
</evidence>